<dbReference type="PANTHER" id="PTHR24282">
    <property type="entry name" value="CYTOCHROME P450 FAMILY MEMBER"/>
    <property type="match status" value="1"/>
</dbReference>
<proteinExistence type="inferred from homology"/>
<dbReference type="EMBL" id="JAVXUP010000464">
    <property type="protein sequence ID" value="KAK3027366.1"/>
    <property type="molecule type" value="Genomic_DNA"/>
</dbReference>
<dbReference type="PRINTS" id="PR00359">
    <property type="entry name" value="BP450"/>
</dbReference>
<dbReference type="GO" id="GO:0005506">
    <property type="term" value="F:iron ion binding"/>
    <property type="evidence" value="ECO:0007669"/>
    <property type="project" value="InterPro"/>
</dbReference>
<dbReference type="GO" id="GO:0016705">
    <property type="term" value="F:oxidoreductase activity, acting on paired donors, with incorporation or reduction of molecular oxygen"/>
    <property type="evidence" value="ECO:0007669"/>
    <property type="project" value="InterPro"/>
</dbReference>
<dbReference type="InterPro" id="IPR036396">
    <property type="entry name" value="Cyt_P450_sf"/>
</dbReference>
<keyword evidence="3" id="KW-0349">Heme</keyword>
<evidence type="ECO:0008006" key="13">
    <source>
        <dbReference type="Google" id="ProtNLM"/>
    </source>
</evidence>
<comment type="caution">
    <text evidence="11">The sequence shown here is derived from an EMBL/GenBank/DDBJ whole genome shotgun (WGS) entry which is preliminary data.</text>
</comment>
<dbReference type="GO" id="GO:0020037">
    <property type="term" value="F:heme binding"/>
    <property type="evidence" value="ECO:0007669"/>
    <property type="project" value="InterPro"/>
</dbReference>
<dbReference type="GO" id="GO:0016020">
    <property type="term" value="C:membrane"/>
    <property type="evidence" value="ECO:0007669"/>
    <property type="project" value="UniProtKB-SubCell"/>
</dbReference>
<dbReference type="InterPro" id="IPR001128">
    <property type="entry name" value="Cyt_P450"/>
</dbReference>
<evidence type="ECO:0000256" key="3">
    <source>
        <dbReference type="ARBA" id="ARBA00022617"/>
    </source>
</evidence>
<evidence type="ECO:0000256" key="5">
    <source>
        <dbReference type="ARBA" id="ARBA00022723"/>
    </source>
</evidence>
<keyword evidence="9" id="KW-0503">Monooxygenase</keyword>
<evidence type="ECO:0000256" key="7">
    <source>
        <dbReference type="ARBA" id="ARBA00023002"/>
    </source>
</evidence>
<dbReference type="PRINTS" id="PR00385">
    <property type="entry name" value="P450"/>
</dbReference>
<evidence type="ECO:0000313" key="11">
    <source>
        <dbReference type="EMBL" id="KAK3027366.1"/>
    </source>
</evidence>
<evidence type="ECO:0000256" key="8">
    <source>
        <dbReference type="ARBA" id="ARBA00023004"/>
    </source>
</evidence>
<gene>
    <name evidence="11" type="ORF">RJ639_040965</name>
</gene>
<protein>
    <recommendedName>
        <fullName evidence="13">Cytochrome P450</fullName>
    </recommendedName>
</protein>
<evidence type="ECO:0000313" key="12">
    <source>
        <dbReference type="Proteomes" id="UP001188597"/>
    </source>
</evidence>
<dbReference type="SUPFAM" id="SSF48264">
    <property type="entry name" value="Cytochrome P450"/>
    <property type="match status" value="1"/>
</dbReference>
<evidence type="ECO:0000256" key="2">
    <source>
        <dbReference type="ARBA" id="ARBA00010617"/>
    </source>
</evidence>
<keyword evidence="7" id="KW-0560">Oxidoreductase</keyword>
<evidence type="ECO:0000256" key="1">
    <source>
        <dbReference type="ARBA" id="ARBA00004370"/>
    </source>
</evidence>
<dbReference type="Proteomes" id="UP001188597">
    <property type="component" value="Unassembled WGS sequence"/>
</dbReference>
<evidence type="ECO:0000256" key="10">
    <source>
        <dbReference type="ARBA" id="ARBA00023136"/>
    </source>
</evidence>
<dbReference type="PANTHER" id="PTHR24282:SF196">
    <property type="entry name" value="CYTOCHROME P450 714C2"/>
    <property type="match status" value="1"/>
</dbReference>
<dbReference type="Gene3D" id="1.10.630.10">
    <property type="entry name" value="Cytochrome P450"/>
    <property type="match status" value="1"/>
</dbReference>
<comment type="similarity">
    <text evidence="2">Belongs to the cytochrome P450 family.</text>
</comment>
<keyword evidence="12" id="KW-1185">Reference proteome</keyword>
<accession>A0AA88WGF3</accession>
<dbReference type="AlphaFoldDB" id="A0AA88WGF3"/>
<reference evidence="11" key="1">
    <citation type="submission" date="2022-12" db="EMBL/GenBank/DDBJ databases">
        <title>Draft genome assemblies for two species of Escallonia (Escalloniales).</title>
        <authorList>
            <person name="Chanderbali A."/>
            <person name="Dervinis C."/>
            <person name="Anghel I."/>
            <person name="Soltis D."/>
            <person name="Soltis P."/>
            <person name="Zapata F."/>
        </authorList>
    </citation>
    <scope>NUCLEOTIDE SEQUENCE</scope>
    <source>
        <strain evidence="11">UCBG64.0493</strain>
        <tissue evidence="11">Leaf</tissue>
    </source>
</reference>
<evidence type="ECO:0000256" key="9">
    <source>
        <dbReference type="ARBA" id="ARBA00023033"/>
    </source>
</evidence>
<keyword evidence="6" id="KW-1133">Transmembrane helix</keyword>
<dbReference type="Pfam" id="PF00067">
    <property type="entry name" value="p450"/>
    <property type="match status" value="1"/>
</dbReference>
<dbReference type="InterPro" id="IPR002397">
    <property type="entry name" value="Cyt_P450_B"/>
</dbReference>
<name>A0AA88WGF3_9ASTE</name>
<keyword evidence="5" id="KW-0479">Metal-binding</keyword>
<keyword evidence="8" id="KW-0408">Iron</keyword>
<evidence type="ECO:0000256" key="4">
    <source>
        <dbReference type="ARBA" id="ARBA00022692"/>
    </source>
</evidence>
<organism evidence="11 12">
    <name type="scientific">Escallonia herrerae</name>
    <dbReference type="NCBI Taxonomy" id="1293975"/>
    <lineage>
        <taxon>Eukaryota</taxon>
        <taxon>Viridiplantae</taxon>
        <taxon>Streptophyta</taxon>
        <taxon>Embryophyta</taxon>
        <taxon>Tracheophyta</taxon>
        <taxon>Spermatophyta</taxon>
        <taxon>Magnoliopsida</taxon>
        <taxon>eudicotyledons</taxon>
        <taxon>Gunneridae</taxon>
        <taxon>Pentapetalae</taxon>
        <taxon>asterids</taxon>
        <taxon>campanulids</taxon>
        <taxon>Escalloniales</taxon>
        <taxon>Escalloniaceae</taxon>
        <taxon>Escallonia</taxon>
    </lineage>
</organism>
<dbReference type="GO" id="GO:0004497">
    <property type="term" value="F:monooxygenase activity"/>
    <property type="evidence" value="ECO:0007669"/>
    <property type="project" value="UniProtKB-KW"/>
</dbReference>
<dbReference type="InterPro" id="IPR050665">
    <property type="entry name" value="Cytochrome_P450_Monooxygen"/>
</dbReference>
<evidence type="ECO:0000256" key="6">
    <source>
        <dbReference type="ARBA" id="ARBA00022989"/>
    </source>
</evidence>
<keyword evidence="10" id="KW-0472">Membrane</keyword>
<comment type="subcellular location">
    <subcellularLocation>
        <location evidence="1">Membrane</location>
    </subcellularLocation>
</comment>
<keyword evidence="4" id="KW-0812">Transmembrane</keyword>
<sequence length="394" mass="43831">MTNFQIKDMQITVITHREEKYRIVAGAQARTMRLRLAAASSQVPMFSLEKKQGVKGPPQKFLVGNIWEIKRSIAEAVAKAGTNGPPASHNSGADVLPFLDPWKKQYGRNGEIFSMLRALQDVTSKAVLSADIPGMGLLPTKTNRERWALEKELRTLILNVVKERNEVGYENDLLQMLLEGAKNGNLSQDLSEQFIVHNCKNIYQAASQTGITASWCLMLLATNQEWQDCLRAEALQVCKGGIPDVDMVLKMKQLAMVINETLRLYPPANVITREAFKDIEFGGITIPKGVNIWTLVTRLHTDPELWGPDAYMFNPQRFANEVTGACKQPHLYMPYGVGPRVCAGQNLALAELKVVIAFIVSKFSFSLSPKYVHKPSLNLVIEPGSGVDLLVKKL</sequence>